<dbReference type="FunFam" id="2.60.40.10:FF:000813">
    <property type="entry name" value="Vesicle-associated protein 1-1"/>
    <property type="match status" value="1"/>
</dbReference>
<protein>
    <recommendedName>
        <fullName evidence="8">MSP domain-containing protein</fullName>
    </recommendedName>
</protein>
<keyword evidence="10" id="KW-1185">Reference proteome</keyword>
<keyword evidence="4" id="KW-1133">Transmembrane helix</keyword>
<evidence type="ECO:0000313" key="9">
    <source>
        <dbReference type="EMBL" id="KAK9822002.1"/>
    </source>
</evidence>
<comment type="similarity">
    <text evidence="2">Belongs to the VAMP-associated protein (VAP) (TC 9.B.17) family.</text>
</comment>
<dbReference type="GO" id="GO:0061817">
    <property type="term" value="P:endoplasmic reticulum-plasma membrane tethering"/>
    <property type="evidence" value="ECO:0007669"/>
    <property type="project" value="TreeGrafter"/>
</dbReference>
<dbReference type="InterPro" id="IPR016763">
    <property type="entry name" value="VAP"/>
</dbReference>
<evidence type="ECO:0000256" key="4">
    <source>
        <dbReference type="ARBA" id="ARBA00022989"/>
    </source>
</evidence>
<evidence type="ECO:0000256" key="6">
    <source>
        <dbReference type="SAM" id="Coils"/>
    </source>
</evidence>
<dbReference type="InterPro" id="IPR013783">
    <property type="entry name" value="Ig-like_fold"/>
</dbReference>
<dbReference type="PANTHER" id="PTHR10809:SF6">
    <property type="entry name" value="AT11025P-RELATED"/>
    <property type="match status" value="1"/>
</dbReference>
<sequence length="246" mass="26374">MSDTSTHLSISPTELKFRFELRKNIPVTISLQNPTGEKVAFKVKTTSPKKYCVRPSSGYVDAGGHKDVQVIMQAQKEYPPSLADCKDKFLVQSVKVGPEVMEATPDLFDPAKGQDIKQVKLRVVLVGIKPPSPVPEGVEEEALSPGRNAFRENGAAAAEAGSAAARSSAPAPAAGPADDLAAVTRERNKLRDSLARVEKERGDVAKRLEQLEADRRTRGATAQLRAELGWLALLAALAPGLGLGDW</sequence>
<accession>A0AAW1QLB1</accession>
<feature type="coiled-coil region" evidence="6">
    <location>
        <begin position="180"/>
        <end position="214"/>
    </location>
</feature>
<evidence type="ECO:0000256" key="3">
    <source>
        <dbReference type="ARBA" id="ARBA00022692"/>
    </source>
</evidence>
<dbReference type="EMBL" id="JALJOU010000092">
    <property type="protein sequence ID" value="KAK9822002.1"/>
    <property type="molecule type" value="Genomic_DNA"/>
</dbReference>
<feature type="region of interest" description="Disordered" evidence="7">
    <location>
        <begin position="154"/>
        <end position="180"/>
    </location>
</feature>
<reference evidence="9 10" key="1">
    <citation type="journal article" date="2024" name="Nat. Commun.">
        <title>Phylogenomics reveals the evolutionary origins of lichenization in chlorophyte algae.</title>
        <authorList>
            <person name="Puginier C."/>
            <person name="Libourel C."/>
            <person name="Otte J."/>
            <person name="Skaloud P."/>
            <person name="Haon M."/>
            <person name="Grisel S."/>
            <person name="Petersen M."/>
            <person name="Berrin J.G."/>
            <person name="Delaux P.M."/>
            <person name="Dal Grande F."/>
            <person name="Keller J."/>
        </authorList>
    </citation>
    <scope>NUCLEOTIDE SEQUENCE [LARGE SCALE GENOMIC DNA]</scope>
    <source>
        <strain evidence="9 10">SAG 245.80</strain>
    </source>
</reference>
<dbReference type="InterPro" id="IPR008962">
    <property type="entry name" value="PapD-like_sf"/>
</dbReference>
<dbReference type="GO" id="GO:0090158">
    <property type="term" value="P:endoplasmic reticulum membrane organization"/>
    <property type="evidence" value="ECO:0007669"/>
    <property type="project" value="TreeGrafter"/>
</dbReference>
<gene>
    <name evidence="9" type="ORF">WJX81_007855</name>
</gene>
<proteinExistence type="inferred from homology"/>
<evidence type="ECO:0000256" key="1">
    <source>
        <dbReference type="ARBA" id="ARBA00004211"/>
    </source>
</evidence>
<keyword evidence="5" id="KW-0472">Membrane</keyword>
<dbReference type="PROSITE" id="PS50202">
    <property type="entry name" value="MSP"/>
    <property type="match status" value="1"/>
</dbReference>
<dbReference type="SUPFAM" id="SSF49354">
    <property type="entry name" value="PapD-like"/>
    <property type="match status" value="1"/>
</dbReference>
<evidence type="ECO:0000259" key="8">
    <source>
        <dbReference type="PROSITE" id="PS50202"/>
    </source>
</evidence>
<dbReference type="Gene3D" id="2.60.40.10">
    <property type="entry name" value="Immunoglobulins"/>
    <property type="match status" value="1"/>
</dbReference>
<dbReference type="PANTHER" id="PTHR10809">
    <property type="entry name" value="VESICLE-ASSOCIATED MEMBRANE PROTEIN-ASSOCIATED PROTEIN"/>
    <property type="match status" value="1"/>
</dbReference>
<dbReference type="GO" id="GO:0005886">
    <property type="term" value="C:plasma membrane"/>
    <property type="evidence" value="ECO:0007669"/>
    <property type="project" value="TreeGrafter"/>
</dbReference>
<evidence type="ECO:0000256" key="7">
    <source>
        <dbReference type="SAM" id="MobiDB-lite"/>
    </source>
</evidence>
<keyword evidence="6" id="KW-0175">Coiled coil</keyword>
<dbReference type="GO" id="GO:0005789">
    <property type="term" value="C:endoplasmic reticulum membrane"/>
    <property type="evidence" value="ECO:0007669"/>
    <property type="project" value="InterPro"/>
</dbReference>
<evidence type="ECO:0000256" key="5">
    <source>
        <dbReference type="ARBA" id="ARBA00023136"/>
    </source>
</evidence>
<name>A0AAW1QLB1_9CHLO</name>
<evidence type="ECO:0000256" key="2">
    <source>
        <dbReference type="ARBA" id="ARBA00008932"/>
    </source>
</evidence>
<organism evidence="9 10">
    <name type="scientific">Elliptochloris bilobata</name>
    <dbReference type="NCBI Taxonomy" id="381761"/>
    <lineage>
        <taxon>Eukaryota</taxon>
        <taxon>Viridiplantae</taxon>
        <taxon>Chlorophyta</taxon>
        <taxon>core chlorophytes</taxon>
        <taxon>Trebouxiophyceae</taxon>
        <taxon>Trebouxiophyceae incertae sedis</taxon>
        <taxon>Elliptochloris clade</taxon>
        <taxon>Elliptochloris</taxon>
    </lineage>
</organism>
<keyword evidence="3" id="KW-0812">Transmembrane</keyword>
<evidence type="ECO:0000313" key="10">
    <source>
        <dbReference type="Proteomes" id="UP001445335"/>
    </source>
</evidence>
<comment type="subcellular location">
    <subcellularLocation>
        <location evidence="1">Membrane</location>
        <topology evidence="1">Single-pass type IV membrane protein</topology>
    </subcellularLocation>
</comment>
<feature type="domain" description="MSP" evidence="8">
    <location>
        <begin position="7"/>
        <end position="126"/>
    </location>
</feature>
<comment type="caution">
    <text evidence="9">The sequence shown here is derived from an EMBL/GenBank/DDBJ whole genome shotgun (WGS) entry which is preliminary data.</text>
</comment>
<dbReference type="InterPro" id="IPR000535">
    <property type="entry name" value="MSP_dom"/>
</dbReference>
<dbReference type="AlphaFoldDB" id="A0AAW1QLB1"/>
<dbReference type="Proteomes" id="UP001445335">
    <property type="component" value="Unassembled WGS sequence"/>
</dbReference>
<dbReference type="Pfam" id="PF00635">
    <property type="entry name" value="Motile_Sperm"/>
    <property type="match status" value="1"/>
</dbReference>